<dbReference type="SMART" id="SM00028">
    <property type="entry name" value="TPR"/>
    <property type="match status" value="5"/>
</dbReference>
<feature type="region of interest" description="Disordered" evidence="1">
    <location>
        <begin position="306"/>
        <end position="335"/>
    </location>
</feature>
<dbReference type="PROSITE" id="PS50011">
    <property type="entry name" value="PROTEIN_KINASE_DOM"/>
    <property type="match status" value="1"/>
</dbReference>
<feature type="domain" description="Protein kinase" evidence="2">
    <location>
        <begin position="1"/>
        <end position="266"/>
    </location>
</feature>
<dbReference type="InterPro" id="IPR027417">
    <property type="entry name" value="P-loop_NTPase"/>
</dbReference>
<dbReference type="OrthoDB" id="5450625at2"/>
<dbReference type="SUPFAM" id="SSF52540">
    <property type="entry name" value="P-loop containing nucleoside triphosphate hydrolases"/>
    <property type="match status" value="1"/>
</dbReference>
<dbReference type="Pfam" id="PF13424">
    <property type="entry name" value="TPR_12"/>
    <property type="match status" value="1"/>
</dbReference>
<gene>
    <name evidence="3" type="ORF">FIV42_18655</name>
</gene>
<accession>A0A4Y6PY46</accession>
<dbReference type="EMBL" id="CP041186">
    <property type="protein sequence ID" value="QDG52685.1"/>
    <property type="molecule type" value="Genomic_DNA"/>
</dbReference>
<name>A0A4Y6PY46_PERCE</name>
<keyword evidence="4" id="KW-1185">Reference proteome</keyword>
<evidence type="ECO:0000259" key="2">
    <source>
        <dbReference type="PROSITE" id="PS50011"/>
    </source>
</evidence>
<feature type="compositionally biased region" description="Low complexity" evidence="1">
    <location>
        <begin position="325"/>
        <end position="335"/>
    </location>
</feature>
<organism evidence="3 4">
    <name type="scientific">Persicimonas caeni</name>
    <dbReference type="NCBI Taxonomy" id="2292766"/>
    <lineage>
        <taxon>Bacteria</taxon>
        <taxon>Deltaproteobacteria</taxon>
        <taxon>Bradymonadales</taxon>
        <taxon>Bradymonadaceae</taxon>
        <taxon>Persicimonas</taxon>
    </lineage>
</organism>
<reference evidence="3 4" key="1">
    <citation type="submission" date="2019-06" db="EMBL/GenBank/DDBJ databases">
        <title>Persicimonas caeni gen. nov., sp. nov., a predatory bacterium isolated from solar saltern.</title>
        <authorList>
            <person name="Wang S."/>
        </authorList>
    </citation>
    <scope>NUCLEOTIDE SEQUENCE [LARGE SCALE GENOMIC DNA]</scope>
    <source>
        <strain evidence="3 4">YN101</strain>
    </source>
</reference>
<dbReference type="PROSITE" id="PS00108">
    <property type="entry name" value="PROTEIN_KINASE_ST"/>
    <property type="match status" value="1"/>
</dbReference>
<dbReference type="InterPro" id="IPR008271">
    <property type="entry name" value="Ser/Thr_kinase_AS"/>
</dbReference>
<accession>A0A5B8Y9X9</accession>
<dbReference type="GO" id="GO:0005524">
    <property type="term" value="F:ATP binding"/>
    <property type="evidence" value="ECO:0007669"/>
    <property type="project" value="InterPro"/>
</dbReference>
<evidence type="ECO:0000256" key="1">
    <source>
        <dbReference type="SAM" id="MobiDB-lite"/>
    </source>
</evidence>
<dbReference type="AlphaFoldDB" id="A0A4Y6PY46"/>
<dbReference type="Gene3D" id="3.40.50.300">
    <property type="entry name" value="P-loop containing nucleotide triphosphate hydrolases"/>
    <property type="match status" value="1"/>
</dbReference>
<dbReference type="Pfam" id="PF13191">
    <property type="entry name" value="AAA_16"/>
    <property type="match status" value="1"/>
</dbReference>
<dbReference type="SUPFAM" id="SSF56112">
    <property type="entry name" value="Protein kinase-like (PK-like)"/>
    <property type="match status" value="1"/>
</dbReference>
<dbReference type="Pfam" id="PF00069">
    <property type="entry name" value="Pkinase"/>
    <property type="match status" value="1"/>
</dbReference>
<dbReference type="InterPro" id="IPR041664">
    <property type="entry name" value="AAA_16"/>
</dbReference>
<proteinExistence type="predicted"/>
<dbReference type="InterPro" id="IPR011009">
    <property type="entry name" value="Kinase-like_dom_sf"/>
</dbReference>
<protein>
    <submittedName>
        <fullName evidence="3">Tetratricopeptide repeat protein</fullName>
    </submittedName>
</protein>
<dbReference type="Gene3D" id="3.30.200.20">
    <property type="entry name" value="Phosphorylase Kinase, domain 1"/>
    <property type="match status" value="1"/>
</dbReference>
<dbReference type="InterPro" id="IPR019734">
    <property type="entry name" value="TPR_rpt"/>
</dbReference>
<dbReference type="Proteomes" id="UP000315995">
    <property type="component" value="Chromosome"/>
</dbReference>
<dbReference type="Gene3D" id="1.25.40.10">
    <property type="entry name" value="Tetratricopeptide repeat domain"/>
    <property type="match status" value="2"/>
</dbReference>
<dbReference type="SUPFAM" id="SSF48452">
    <property type="entry name" value="TPR-like"/>
    <property type="match status" value="2"/>
</dbReference>
<sequence>MGQVWRARHREQGVPAAIKVVTEARALREEYRRQFRQEVRAVAGLSHPGVVMVFDYGQLSPEVEEATLGELRAQSPYLAMELCPRGSLADVERQLSFGSIRSILLSLLDALAHAHARGMVHRDIKPANILLDDVSQHDKAGWTGVKLTDFGLAFVAERVEDATTRGACGTPAFMSPEQFRGRWRDVGPWTDLYSIGCLAYYLVCGEPAYAGRSIVQVAQKHLRAPVPRLKPRIAVPDEFEGWVRRLLQKNPLERFRNAADAAWPLLLMDAPDEDAPRGDAYDFSGQASTLVLAPFDELLNSTGPGRAIRSSAPVLDEPPPPTRPPASAGPLLDAAPAPLSTSWQHMVGRRPSIRLLGAGLGLYGLRHIPMVGREDERDALWNTLCEAIETRSPRAALVRGPSGVGKSFLAQWLCERALESGAAVHLQATHSPNPGGAEGLPRMLARHFRAAGLDRADLVARLRDWYRSRGVNDAYEWDALAELISPATETDVARGQRKIQFARPQQRYALVARLLELMAQKRAVIVWLDDLQWSTDSLAFLRFCLDSELCARLPILLLGTIRDEALADESAAHSKIAELAVDETITHVGLDPLSKYEQADLIEKLLYLSPALARKVADRTGGNPLFAVQLIGDWVDRGVLEVGEEGFVLADGEHAQIPADIFDVWSSRLDEVLADADDATMCALELAAVLGMEVDDDEWRACLDEAGWAYPEAATQTLLQHNLLEDADTGIRFVHGMLRESLERRAEQHDRLVAHHFICAQVLQRLYDDEPQLAERLGRHLLAAESYQEALEPLLEGAKARGNAGEFDTTLTLLDLHRDAIDALQLPEICAPRAQNDMLRAHTLSLQAQHQTAIVAAQRAVDTARQLDDARLLARTHFRRAKVHHIHGDYDAALGDLETAQRFLGPSQTDAELAGDIAQAMGAILQRLGRFDEAVAKLTESLDCAVPGRLLSRYFILGSCERRRGNLDAAQTHLQRALEIYRELGTYVRGAELLLEFGELARMRGDLSEASRVYRRVMNQTAQSDPSMNSTAKLNLALVHLQRRQFHSAEPLVEQVREEFERDNRTLMLVYVRAMELVVMASAGDWSTLDRATPHLIATIRTHNLVDVDLAILFELAGELCVEREQTDCAKALLGFAREQWVKVGNQERAKATHHATEKLESAR</sequence>
<dbReference type="InterPro" id="IPR045269">
    <property type="entry name" value="Atg1-like"/>
</dbReference>
<evidence type="ECO:0000313" key="4">
    <source>
        <dbReference type="Proteomes" id="UP000315995"/>
    </source>
</evidence>
<dbReference type="InterPro" id="IPR011990">
    <property type="entry name" value="TPR-like_helical_dom_sf"/>
</dbReference>
<dbReference type="InterPro" id="IPR000719">
    <property type="entry name" value="Prot_kinase_dom"/>
</dbReference>
<dbReference type="SMART" id="SM00220">
    <property type="entry name" value="S_TKc"/>
    <property type="match status" value="1"/>
</dbReference>
<evidence type="ECO:0000313" key="3">
    <source>
        <dbReference type="EMBL" id="QDG52685.1"/>
    </source>
</evidence>
<dbReference type="GO" id="GO:0005737">
    <property type="term" value="C:cytoplasm"/>
    <property type="evidence" value="ECO:0007669"/>
    <property type="project" value="TreeGrafter"/>
</dbReference>
<dbReference type="GO" id="GO:0004674">
    <property type="term" value="F:protein serine/threonine kinase activity"/>
    <property type="evidence" value="ECO:0007669"/>
    <property type="project" value="InterPro"/>
</dbReference>
<dbReference type="Gene3D" id="1.10.510.10">
    <property type="entry name" value="Transferase(Phosphotransferase) domain 1"/>
    <property type="match status" value="1"/>
</dbReference>
<dbReference type="PANTHER" id="PTHR24348">
    <property type="entry name" value="SERINE/THREONINE-PROTEIN KINASE UNC-51-RELATED"/>
    <property type="match status" value="1"/>
</dbReference>
<dbReference type="CDD" id="cd14014">
    <property type="entry name" value="STKc_PknB_like"/>
    <property type="match status" value="1"/>
</dbReference>